<organism evidence="1 2">
    <name type="scientific">Cryptococcus tetragattii IND107</name>
    <dbReference type="NCBI Taxonomy" id="1296105"/>
    <lineage>
        <taxon>Eukaryota</taxon>
        <taxon>Fungi</taxon>
        <taxon>Dikarya</taxon>
        <taxon>Basidiomycota</taxon>
        <taxon>Agaricomycotina</taxon>
        <taxon>Tremellomycetes</taxon>
        <taxon>Tremellales</taxon>
        <taxon>Cryptococcaceae</taxon>
        <taxon>Cryptococcus</taxon>
        <taxon>Cryptococcus gattii species complex</taxon>
    </lineage>
</organism>
<evidence type="ECO:0000313" key="1">
    <source>
        <dbReference type="EMBL" id="KAL0245803.1"/>
    </source>
</evidence>
<sequence>MNAQPPTLQEPLDIEIKIMRSSSSAKDKEEKLKAKRKEYLKKSDPATVEELLGGKTLEKDYFKEGEWKPSWAHLEFNGDACLDNVSKKSSEGFYVPAGTILPLGASMQPMTVVKYGGYFPEGTSFPGGVLVPMHARMVNLLPKETTKPASKLNEESLCTIQ</sequence>
<name>A0ABR3BNZ7_9TREE</name>
<gene>
    <name evidence="1" type="ORF">I308_104939</name>
</gene>
<protein>
    <recommendedName>
        <fullName evidence="3">Peptidylprolyl isomerase</fullName>
    </recommendedName>
</protein>
<reference evidence="1 2" key="2">
    <citation type="submission" date="2024-01" db="EMBL/GenBank/DDBJ databases">
        <title>Comparative genomics of Cryptococcus and Kwoniella reveals pathogenesis evolution and contrasting modes of karyotype evolution via chromosome fusion or intercentromeric recombination.</title>
        <authorList>
            <person name="Coelho M.A."/>
            <person name="David-Palma M."/>
            <person name="Shea T."/>
            <person name="Bowers K."/>
            <person name="Mcginley-Smith S."/>
            <person name="Mohammad A.W."/>
            <person name="Gnirke A."/>
            <person name="Yurkov A.M."/>
            <person name="Nowrousian M."/>
            <person name="Sun S."/>
            <person name="Cuomo C.A."/>
            <person name="Heitman J."/>
        </authorList>
    </citation>
    <scope>NUCLEOTIDE SEQUENCE [LARGE SCALE GENOMIC DNA]</scope>
    <source>
        <strain evidence="1 2">IND107</strain>
    </source>
</reference>
<evidence type="ECO:0000313" key="2">
    <source>
        <dbReference type="Proteomes" id="UP000054399"/>
    </source>
</evidence>
<dbReference type="RefSeq" id="XP_066612887.1">
    <property type="nucleotide sequence ID" value="XM_066759400.1"/>
</dbReference>
<dbReference type="GeneID" id="91991795"/>
<evidence type="ECO:0008006" key="3">
    <source>
        <dbReference type="Google" id="ProtNLM"/>
    </source>
</evidence>
<keyword evidence="2" id="KW-1185">Reference proteome</keyword>
<comment type="caution">
    <text evidence="1">The sequence shown here is derived from an EMBL/GenBank/DDBJ whole genome shotgun (WGS) entry which is preliminary data.</text>
</comment>
<proteinExistence type="predicted"/>
<dbReference type="Proteomes" id="UP000054399">
    <property type="component" value="Unassembled WGS sequence"/>
</dbReference>
<accession>A0ABR3BNZ7</accession>
<reference evidence="2" key="1">
    <citation type="submission" date="2015-01" db="EMBL/GenBank/DDBJ databases">
        <title>The Genome Sequence of Cryptococcus gattii MMRL2647.</title>
        <authorList>
            <consortium name="The Broad Institute Genomics Platform"/>
            <person name="Cuomo C."/>
            <person name="Litvintseva A."/>
            <person name="Chen Y."/>
            <person name="Heitman J."/>
            <person name="Sun S."/>
            <person name="Springer D."/>
            <person name="Dromer F."/>
            <person name="Young S."/>
            <person name="Zeng Q."/>
            <person name="Gargeya S."/>
            <person name="Abouelleil A."/>
            <person name="Alvarado L."/>
            <person name="Chapman S.B."/>
            <person name="Gainer-Dewar J."/>
            <person name="Goldberg J."/>
            <person name="Griggs A."/>
            <person name="Gujja S."/>
            <person name="Hansen M."/>
            <person name="Howarth C."/>
            <person name="Imamovic A."/>
            <person name="Larimer J."/>
            <person name="Murphy C."/>
            <person name="Naylor J."/>
            <person name="Pearson M."/>
            <person name="Priest M."/>
            <person name="Roberts A."/>
            <person name="Saif S."/>
            <person name="Shea T."/>
            <person name="Sykes S."/>
            <person name="Wortman J."/>
            <person name="Nusbaum C."/>
            <person name="Birren B."/>
        </authorList>
    </citation>
    <scope>NUCLEOTIDE SEQUENCE [LARGE SCALE GENOMIC DNA]</scope>
    <source>
        <strain evidence="2">IND107</strain>
    </source>
</reference>
<dbReference type="EMBL" id="ATAM02000008">
    <property type="protein sequence ID" value="KAL0245803.1"/>
    <property type="molecule type" value="Genomic_DNA"/>
</dbReference>